<reference evidence="2" key="1">
    <citation type="journal article" date="2019" name="Int. J. Syst. Evol. Microbiol.">
        <title>The Global Catalogue of Microorganisms (GCM) 10K type strain sequencing project: providing services to taxonomists for standard genome sequencing and annotation.</title>
        <authorList>
            <consortium name="The Broad Institute Genomics Platform"/>
            <consortium name="The Broad Institute Genome Sequencing Center for Infectious Disease"/>
            <person name="Wu L."/>
            <person name="Ma J."/>
        </authorList>
    </citation>
    <scope>NUCLEOTIDE SEQUENCE [LARGE SCALE GENOMIC DNA]</scope>
    <source>
        <strain evidence="2">JCM 17130</strain>
    </source>
</reference>
<evidence type="ECO:0000313" key="2">
    <source>
        <dbReference type="Proteomes" id="UP001597277"/>
    </source>
</evidence>
<dbReference type="EMBL" id="JBHUEE010000001">
    <property type="protein sequence ID" value="MFD1716730.1"/>
    <property type="molecule type" value="Genomic_DNA"/>
</dbReference>
<proteinExistence type="predicted"/>
<organism evidence="1 2">
    <name type="scientific">Georgenia deserti</name>
    <dbReference type="NCBI Taxonomy" id="2093781"/>
    <lineage>
        <taxon>Bacteria</taxon>
        <taxon>Bacillati</taxon>
        <taxon>Actinomycetota</taxon>
        <taxon>Actinomycetes</taxon>
        <taxon>Micrococcales</taxon>
        <taxon>Bogoriellaceae</taxon>
        <taxon>Georgenia</taxon>
    </lineage>
</organism>
<protein>
    <recommendedName>
        <fullName evidence="3">SPOR domain-containing protein</fullName>
    </recommendedName>
</protein>
<evidence type="ECO:0008006" key="3">
    <source>
        <dbReference type="Google" id="ProtNLM"/>
    </source>
</evidence>
<gene>
    <name evidence="1" type="ORF">ACFSE6_02705</name>
</gene>
<comment type="caution">
    <text evidence="1">The sequence shown here is derived from an EMBL/GenBank/DDBJ whole genome shotgun (WGS) entry which is preliminary data.</text>
</comment>
<sequence>MSVKTWADGYGRWYATVPVGPDARERARAAIVNELKQRGEPYARVEIMVDPVTPTNPATHATYTEA</sequence>
<name>A0ABW4KZF0_9MICO</name>
<dbReference type="RefSeq" id="WP_388002156.1">
    <property type="nucleotide sequence ID" value="NZ_JBHUEE010000001.1"/>
</dbReference>
<evidence type="ECO:0000313" key="1">
    <source>
        <dbReference type="EMBL" id="MFD1716730.1"/>
    </source>
</evidence>
<dbReference type="Proteomes" id="UP001597277">
    <property type="component" value="Unassembled WGS sequence"/>
</dbReference>
<accession>A0ABW4KZF0</accession>
<keyword evidence="2" id="KW-1185">Reference proteome</keyword>